<feature type="compositionally biased region" description="Polar residues" evidence="5">
    <location>
        <begin position="161"/>
        <end position="170"/>
    </location>
</feature>
<feature type="region of interest" description="Disordered" evidence="5">
    <location>
        <begin position="108"/>
        <end position="129"/>
    </location>
</feature>
<sequence length="218" mass="23402">MAAACRQKQNVVPQQRPSMHAVQEIRLVQIHITKCAALQGIVPQQSFRIPYVVTDLGTFITTAVWTRATSVAYQHPLASTSSSAAPTSITSAVSSTYVFSSATSNLAPSTTSDGSALPTNTSSSSSSSGPIIGGAVAGVVGVVLLAAVGFFIYRKRRRTNQNKAQSNTHDTYYEHHPNNKSDYQEVVELSDSYVVELPSSEQLTPQLQKPKQHPVELA</sequence>
<keyword evidence="4 6" id="KW-0472">Membrane</keyword>
<gene>
    <name evidence="7" type="ORF">A1O9_07524</name>
</gene>
<dbReference type="GO" id="GO:0071944">
    <property type="term" value="C:cell periphery"/>
    <property type="evidence" value="ECO:0007669"/>
    <property type="project" value="UniProtKB-ARBA"/>
</dbReference>
<dbReference type="InterPro" id="IPR051694">
    <property type="entry name" value="Immunoregulatory_rcpt-like"/>
</dbReference>
<accession>A0A072P753</accession>
<keyword evidence="8" id="KW-1185">Reference proteome</keyword>
<evidence type="ECO:0000313" key="8">
    <source>
        <dbReference type="Proteomes" id="UP000027920"/>
    </source>
</evidence>
<feature type="transmembrane region" description="Helical" evidence="6">
    <location>
        <begin position="131"/>
        <end position="153"/>
    </location>
</feature>
<proteinExistence type="predicted"/>
<evidence type="ECO:0000313" key="7">
    <source>
        <dbReference type="EMBL" id="KEF55944.1"/>
    </source>
</evidence>
<dbReference type="VEuPathDB" id="FungiDB:A1O9_07524"/>
<protein>
    <submittedName>
        <fullName evidence="7">Uncharacterized protein</fullName>
    </submittedName>
</protein>
<reference evidence="7 8" key="1">
    <citation type="submission" date="2013-03" db="EMBL/GenBank/DDBJ databases">
        <title>The Genome Sequence of Exophiala aquamarina CBS 119918.</title>
        <authorList>
            <consortium name="The Broad Institute Genomics Platform"/>
            <person name="Cuomo C."/>
            <person name="de Hoog S."/>
            <person name="Gorbushina A."/>
            <person name="Walker B."/>
            <person name="Young S.K."/>
            <person name="Zeng Q."/>
            <person name="Gargeya S."/>
            <person name="Fitzgerald M."/>
            <person name="Haas B."/>
            <person name="Abouelleil A."/>
            <person name="Allen A.W."/>
            <person name="Alvarado L."/>
            <person name="Arachchi H.M."/>
            <person name="Berlin A.M."/>
            <person name="Chapman S.B."/>
            <person name="Gainer-Dewar J."/>
            <person name="Goldberg J."/>
            <person name="Griggs A."/>
            <person name="Gujja S."/>
            <person name="Hansen M."/>
            <person name="Howarth C."/>
            <person name="Imamovic A."/>
            <person name="Ireland A."/>
            <person name="Larimer J."/>
            <person name="McCowan C."/>
            <person name="Murphy C."/>
            <person name="Pearson M."/>
            <person name="Poon T.W."/>
            <person name="Priest M."/>
            <person name="Roberts A."/>
            <person name="Saif S."/>
            <person name="Shea T."/>
            <person name="Sisk P."/>
            <person name="Sykes S."/>
            <person name="Wortman J."/>
            <person name="Nusbaum C."/>
            <person name="Birren B."/>
        </authorList>
    </citation>
    <scope>NUCLEOTIDE SEQUENCE [LARGE SCALE GENOMIC DNA]</scope>
    <source>
        <strain evidence="7 8">CBS 119918</strain>
    </source>
</reference>
<keyword evidence="2 6" id="KW-0812">Transmembrane</keyword>
<dbReference type="GeneID" id="25282438"/>
<comment type="subcellular location">
    <subcellularLocation>
        <location evidence="1">Membrane</location>
        <topology evidence="1">Single-pass membrane protein</topology>
    </subcellularLocation>
</comment>
<dbReference type="GO" id="GO:0016020">
    <property type="term" value="C:membrane"/>
    <property type="evidence" value="ECO:0007669"/>
    <property type="project" value="UniProtKB-SubCell"/>
</dbReference>
<evidence type="ECO:0000256" key="3">
    <source>
        <dbReference type="ARBA" id="ARBA00022989"/>
    </source>
</evidence>
<dbReference type="HOGENOM" id="CLU_1266895_0_0_1"/>
<feature type="region of interest" description="Disordered" evidence="5">
    <location>
        <begin position="159"/>
        <end position="179"/>
    </location>
</feature>
<name>A0A072P753_9EURO</name>
<evidence type="ECO:0000256" key="6">
    <source>
        <dbReference type="SAM" id="Phobius"/>
    </source>
</evidence>
<feature type="compositionally biased region" description="Polar residues" evidence="5">
    <location>
        <begin position="108"/>
        <end position="121"/>
    </location>
</feature>
<evidence type="ECO:0000256" key="5">
    <source>
        <dbReference type="SAM" id="MobiDB-lite"/>
    </source>
</evidence>
<evidence type="ECO:0000256" key="4">
    <source>
        <dbReference type="ARBA" id="ARBA00023136"/>
    </source>
</evidence>
<dbReference type="Proteomes" id="UP000027920">
    <property type="component" value="Unassembled WGS sequence"/>
</dbReference>
<dbReference type="RefSeq" id="XP_013258534.1">
    <property type="nucleotide sequence ID" value="XM_013403080.1"/>
</dbReference>
<keyword evidence="3 6" id="KW-1133">Transmembrane helix</keyword>
<dbReference type="EMBL" id="AMGV01000006">
    <property type="protein sequence ID" value="KEF55944.1"/>
    <property type="molecule type" value="Genomic_DNA"/>
</dbReference>
<dbReference type="Gene3D" id="1.20.5.510">
    <property type="entry name" value="Single helix bin"/>
    <property type="match status" value="1"/>
</dbReference>
<organism evidence="7 8">
    <name type="scientific">Exophiala aquamarina CBS 119918</name>
    <dbReference type="NCBI Taxonomy" id="1182545"/>
    <lineage>
        <taxon>Eukaryota</taxon>
        <taxon>Fungi</taxon>
        <taxon>Dikarya</taxon>
        <taxon>Ascomycota</taxon>
        <taxon>Pezizomycotina</taxon>
        <taxon>Eurotiomycetes</taxon>
        <taxon>Chaetothyriomycetidae</taxon>
        <taxon>Chaetothyriales</taxon>
        <taxon>Herpotrichiellaceae</taxon>
        <taxon>Exophiala</taxon>
    </lineage>
</organism>
<evidence type="ECO:0000256" key="2">
    <source>
        <dbReference type="ARBA" id="ARBA00022692"/>
    </source>
</evidence>
<evidence type="ECO:0000256" key="1">
    <source>
        <dbReference type="ARBA" id="ARBA00004167"/>
    </source>
</evidence>
<dbReference type="PANTHER" id="PTHR15549">
    <property type="entry name" value="PAIRED IMMUNOGLOBULIN-LIKE TYPE 2 RECEPTOR"/>
    <property type="match status" value="1"/>
</dbReference>
<comment type="caution">
    <text evidence="7">The sequence shown here is derived from an EMBL/GenBank/DDBJ whole genome shotgun (WGS) entry which is preliminary data.</text>
</comment>
<dbReference type="AlphaFoldDB" id="A0A072P753"/>